<evidence type="ECO:0000313" key="8">
    <source>
        <dbReference type="EMBL" id="KER38109.1"/>
    </source>
</evidence>
<gene>
    <name evidence="8" type="ORF">AL00_01915</name>
</gene>
<dbReference type="InterPro" id="IPR013154">
    <property type="entry name" value="ADH-like_N"/>
</dbReference>
<evidence type="ECO:0000256" key="3">
    <source>
        <dbReference type="ARBA" id="ARBA00013190"/>
    </source>
</evidence>
<dbReference type="EC" id="1.1.1.1" evidence="3"/>
<evidence type="ECO:0000259" key="7">
    <source>
        <dbReference type="SMART" id="SM00829"/>
    </source>
</evidence>
<dbReference type="SUPFAM" id="SSF50129">
    <property type="entry name" value="GroES-like"/>
    <property type="match status" value="1"/>
</dbReference>
<dbReference type="NCBIfam" id="TIGR02822">
    <property type="entry name" value="adh_fam_2"/>
    <property type="match status" value="1"/>
</dbReference>
<organism evidence="8 9">
    <name type="scientific">Sphingobium indicum F2</name>
    <dbReference type="NCBI Taxonomy" id="1450518"/>
    <lineage>
        <taxon>Bacteria</taxon>
        <taxon>Pseudomonadati</taxon>
        <taxon>Pseudomonadota</taxon>
        <taxon>Alphaproteobacteria</taxon>
        <taxon>Sphingomonadales</taxon>
        <taxon>Sphingomonadaceae</taxon>
        <taxon>Sphingobium</taxon>
    </lineage>
</organism>
<dbReference type="InterPro" id="IPR011032">
    <property type="entry name" value="GroES-like_sf"/>
</dbReference>
<dbReference type="GO" id="GO:0005737">
    <property type="term" value="C:cytoplasm"/>
    <property type="evidence" value="ECO:0007669"/>
    <property type="project" value="TreeGrafter"/>
</dbReference>
<keyword evidence="4" id="KW-0479">Metal-binding</keyword>
<dbReference type="CDD" id="cd08298">
    <property type="entry name" value="CAD2"/>
    <property type="match status" value="1"/>
</dbReference>
<feature type="domain" description="Enoyl reductase (ER)" evidence="7">
    <location>
        <begin position="10"/>
        <end position="325"/>
    </location>
</feature>
<evidence type="ECO:0000256" key="6">
    <source>
        <dbReference type="ARBA" id="ARBA00023002"/>
    </source>
</evidence>
<evidence type="ECO:0000256" key="4">
    <source>
        <dbReference type="ARBA" id="ARBA00022723"/>
    </source>
</evidence>
<accession>A0A8E1C4A4</accession>
<dbReference type="InterPro" id="IPR014187">
    <property type="entry name" value="ADH_Zn_typ-2"/>
</dbReference>
<name>A0A8E1C4A4_9SPHN</name>
<evidence type="ECO:0000313" key="9">
    <source>
        <dbReference type="Proteomes" id="UP000028135"/>
    </source>
</evidence>
<comment type="similarity">
    <text evidence="2">Belongs to the zinc-containing alcohol dehydrogenase family.</text>
</comment>
<dbReference type="GO" id="GO:0008270">
    <property type="term" value="F:zinc ion binding"/>
    <property type="evidence" value="ECO:0007669"/>
    <property type="project" value="InterPro"/>
</dbReference>
<dbReference type="Gene3D" id="3.90.180.10">
    <property type="entry name" value="Medium-chain alcohol dehydrogenases, catalytic domain"/>
    <property type="match status" value="1"/>
</dbReference>
<dbReference type="SMART" id="SM00829">
    <property type="entry name" value="PKS_ER"/>
    <property type="match status" value="1"/>
</dbReference>
<dbReference type="PROSITE" id="PS00059">
    <property type="entry name" value="ADH_ZINC"/>
    <property type="match status" value="1"/>
</dbReference>
<keyword evidence="5" id="KW-0862">Zinc</keyword>
<dbReference type="AlphaFoldDB" id="A0A8E1C4A4"/>
<protein>
    <recommendedName>
        <fullName evidence="3">alcohol dehydrogenase</fullName>
        <ecNumber evidence="3">1.1.1.1</ecNumber>
    </recommendedName>
</protein>
<evidence type="ECO:0000256" key="1">
    <source>
        <dbReference type="ARBA" id="ARBA00001947"/>
    </source>
</evidence>
<reference evidence="8 9" key="1">
    <citation type="submission" date="2014-05" db="EMBL/GenBank/DDBJ databases">
        <title>Genome Announcement of Sphingobium lucknowense F2.</title>
        <authorList>
            <person name="Lal R."/>
            <person name="Negi V."/>
            <person name="Lata P."/>
            <person name="Sangwan N."/>
            <person name="Gupta S.K."/>
            <person name="Rao D.L.N."/>
            <person name="Das S."/>
        </authorList>
    </citation>
    <scope>NUCLEOTIDE SEQUENCE [LARGE SCALE GENOMIC DNA]</scope>
    <source>
        <strain evidence="8 9">F2</strain>
    </source>
</reference>
<dbReference type="InterPro" id="IPR020843">
    <property type="entry name" value="ER"/>
</dbReference>
<dbReference type="InterPro" id="IPR002328">
    <property type="entry name" value="ADH_Zn_CS"/>
</dbReference>
<dbReference type="InterPro" id="IPR036291">
    <property type="entry name" value="NAD(P)-bd_dom_sf"/>
</dbReference>
<proteinExistence type="inferred from homology"/>
<dbReference type="Gene3D" id="3.40.50.720">
    <property type="entry name" value="NAD(P)-binding Rossmann-like Domain"/>
    <property type="match status" value="1"/>
</dbReference>
<sequence length="334" mass="34798">MTAMQLDGVGAPLRAVTRPLPQPGEGEIRIRVAACGVCRTDLHIVDGEVMACWPIVPGHEIVGTVEALGAGVSSFEIGDRVGVPWLANSCGVCAYCRSGAENLCDEPAFTGCTRDGGYATHTVADARYCFPIPAMFADAEAAPLLCAGLIGWRALRAAGEGKRIIGLYGFGAAAHIIAQIAAWQKRDVYAFTRPGDTAGQEFARSLGCVWAGSSETPPPAQLDAAIIFAPVGALVPAALRAVRKGGRVICAGIHMSDIPQFPYADLWGERSIQSIANLTRDDGETFFEVAAQAAVRTAITGYPLDEAAAALDDLRNGRLAGAAVLIPPGQSLPG</sequence>
<dbReference type="SUPFAM" id="SSF51735">
    <property type="entry name" value="NAD(P)-binding Rossmann-fold domains"/>
    <property type="match status" value="1"/>
</dbReference>
<comment type="cofactor">
    <cofactor evidence="1">
        <name>Zn(2+)</name>
        <dbReference type="ChEBI" id="CHEBI:29105"/>
    </cofactor>
</comment>
<dbReference type="GO" id="GO:0004022">
    <property type="term" value="F:alcohol dehydrogenase (NAD+) activity"/>
    <property type="evidence" value="ECO:0007669"/>
    <property type="project" value="UniProtKB-EC"/>
</dbReference>
<evidence type="ECO:0000256" key="2">
    <source>
        <dbReference type="ARBA" id="ARBA00008072"/>
    </source>
</evidence>
<dbReference type="Proteomes" id="UP000028135">
    <property type="component" value="Unassembled WGS sequence"/>
</dbReference>
<dbReference type="EMBL" id="JANF02000004">
    <property type="protein sequence ID" value="KER38109.1"/>
    <property type="molecule type" value="Genomic_DNA"/>
</dbReference>
<dbReference type="PANTHER" id="PTHR42940:SF8">
    <property type="entry name" value="VACUOLAR PROTEIN SORTING-ASSOCIATED PROTEIN 11"/>
    <property type="match status" value="1"/>
</dbReference>
<evidence type="ECO:0000256" key="5">
    <source>
        <dbReference type="ARBA" id="ARBA00022833"/>
    </source>
</evidence>
<dbReference type="PANTHER" id="PTHR42940">
    <property type="entry name" value="ALCOHOL DEHYDROGENASE 1-RELATED"/>
    <property type="match status" value="1"/>
</dbReference>
<keyword evidence="6" id="KW-0560">Oxidoreductase</keyword>
<comment type="caution">
    <text evidence="8">The sequence shown here is derived from an EMBL/GenBank/DDBJ whole genome shotgun (WGS) entry which is preliminary data.</text>
</comment>
<dbReference type="Pfam" id="PF08240">
    <property type="entry name" value="ADH_N"/>
    <property type="match status" value="1"/>
</dbReference>